<feature type="transmembrane region" description="Helical" evidence="19">
    <location>
        <begin position="177"/>
        <end position="209"/>
    </location>
</feature>
<evidence type="ECO:0000256" key="15">
    <source>
        <dbReference type="ARBA" id="ARBA00044770"/>
    </source>
</evidence>
<evidence type="ECO:0000256" key="8">
    <source>
        <dbReference type="ARBA" id="ARBA00022989"/>
    </source>
</evidence>
<feature type="transmembrane region" description="Helical" evidence="19">
    <location>
        <begin position="44"/>
        <end position="72"/>
    </location>
</feature>
<dbReference type="Proteomes" id="UP000023067">
    <property type="component" value="Unassembled WGS sequence"/>
</dbReference>
<dbReference type="GO" id="GO:0008360">
    <property type="term" value="P:regulation of cell shape"/>
    <property type="evidence" value="ECO:0007669"/>
    <property type="project" value="UniProtKB-KW"/>
</dbReference>
<evidence type="ECO:0000256" key="10">
    <source>
        <dbReference type="ARBA" id="ARBA00032370"/>
    </source>
</evidence>
<dbReference type="GO" id="GO:0051301">
    <property type="term" value="P:cell division"/>
    <property type="evidence" value="ECO:0007669"/>
    <property type="project" value="UniProtKB-KW"/>
</dbReference>
<organism evidence="21 22">
    <name type="scientific">Brachybacterium phenoliresistens</name>
    <dbReference type="NCBI Taxonomy" id="396014"/>
    <lineage>
        <taxon>Bacteria</taxon>
        <taxon>Bacillati</taxon>
        <taxon>Actinomycetota</taxon>
        <taxon>Actinomycetes</taxon>
        <taxon>Micrococcales</taxon>
        <taxon>Dermabacteraceae</taxon>
        <taxon>Brachybacterium</taxon>
    </lineage>
</organism>
<keyword evidence="21" id="KW-0132">Cell division</keyword>
<dbReference type="PANTHER" id="PTHR30474:SF2">
    <property type="entry name" value="PEPTIDOGLYCAN GLYCOSYLTRANSFERASE FTSW-RELATED"/>
    <property type="match status" value="1"/>
</dbReference>
<evidence type="ECO:0000256" key="9">
    <source>
        <dbReference type="ARBA" id="ARBA00023136"/>
    </source>
</evidence>
<evidence type="ECO:0000256" key="5">
    <source>
        <dbReference type="ARBA" id="ARBA00022692"/>
    </source>
</evidence>
<dbReference type="PANTHER" id="PTHR30474">
    <property type="entry name" value="CELL CYCLE PROTEIN"/>
    <property type="match status" value="1"/>
</dbReference>
<feature type="transmembrane region" description="Helical" evidence="19">
    <location>
        <begin position="84"/>
        <end position="103"/>
    </location>
</feature>
<dbReference type="PROSITE" id="PS50174">
    <property type="entry name" value="G_PATCH"/>
    <property type="match status" value="1"/>
</dbReference>
<evidence type="ECO:0000256" key="13">
    <source>
        <dbReference type="ARBA" id="ARBA00041185"/>
    </source>
</evidence>
<comment type="function">
    <text evidence="17">Peptidoglycan polymerase that is essential for cell division.</text>
</comment>
<dbReference type="OrthoDB" id="9768187at2"/>
<evidence type="ECO:0000259" key="20">
    <source>
        <dbReference type="PROSITE" id="PS50174"/>
    </source>
</evidence>
<evidence type="ECO:0000256" key="18">
    <source>
        <dbReference type="SAM" id="MobiDB-lite"/>
    </source>
</evidence>
<reference evidence="21 22" key="1">
    <citation type="submission" date="2014-02" db="EMBL/GenBank/DDBJ databases">
        <title>Genome sequence of Brachybacterium phenoliresistens strain W13A50.</title>
        <authorList>
            <person name="Wang X."/>
        </authorList>
    </citation>
    <scope>NUCLEOTIDE SEQUENCE [LARGE SCALE GENOMIC DNA]</scope>
    <source>
        <strain evidence="21 22">W13A50</strain>
    </source>
</reference>
<comment type="caution">
    <text evidence="21">The sequence shown here is derived from an EMBL/GenBank/DDBJ whole genome shotgun (WGS) entry which is preliminary data.</text>
</comment>
<feature type="compositionally biased region" description="Basic residues" evidence="18">
    <location>
        <begin position="485"/>
        <end position="497"/>
    </location>
</feature>
<feature type="region of interest" description="Disordered" evidence="18">
    <location>
        <begin position="440"/>
        <end position="497"/>
    </location>
</feature>
<dbReference type="GO" id="GO:0032153">
    <property type="term" value="C:cell division site"/>
    <property type="evidence" value="ECO:0007669"/>
    <property type="project" value="TreeGrafter"/>
</dbReference>
<evidence type="ECO:0000256" key="4">
    <source>
        <dbReference type="ARBA" id="ARBA00022679"/>
    </source>
</evidence>
<evidence type="ECO:0000256" key="7">
    <source>
        <dbReference type="ARBA" id="ARBA00022984"/>
    </source>
</evidence>
<dbReference type="PATRIC" id="fig|396014.3.peg.2133"/>
<accession>Z9JTY6</accession>
<feature type="transmembrane region" description="Helical" evidence="19">
    <location>
        <begin position="109"/>
        <end position="130"/>
    </location>
</feature>
<evidence type="ECO:0000256" key="1">
    <source>
        <dbReference type="ARBA" id="ARBA00004141"/>
    </source>
</evidence>
<keyword evidence="8 19" id="KW-1133">Transmembrane helix</keyword>
<keyword evidence="4" id="KW-0808">Transferase</keyword>
<comment type="pathway">
    <text evidence="2">Cell wall biogenesis; peptidoglycan biosynthesis.</text>
</comment>
<evidence type="ECO:0000256" key="14">
    <source>
        <dbReference type="ARBA" id="ARBA00041418"/>
    </source>
</evidence>
<dbReference type="EC" id="2.4.99.28" evidence="15"/>
<dbReference type="InterPro" id="IPR000467">
    <property type="entry name" value="G_patch_dom"/>
</dbReference>
<dbReference type="GO" id="GO:0003676">
    <property type="term" value="F:nucleic acid binding"/>
    <property type="evidence" value="ECO:0007669"/>
    <property type="project" value="InterPro"/>
</dbReference>
<keyword evidence="5 19" id="KW-0812">Transmembrane</keyword>
<comment type="catalytic activity">
    <reaction evidence="16">
        <text>[GlcNAc-(1-&gt;4)-Mur2Ac(oyl-L-Ala-gamma-D-Glu-L-Lys-D-Ala-D-Ala)](n)-di-trans,octa-cis-undecaprenyl diphosphate + beta-D-GlcNAc-(1-&gt;4)-Mur2Ac(oyl-L-Ala-gamma-D-Glu-L-Lys-D-Ala-D-Ala)-di-trans,octa-cis-undecaprenyl diphosphate = [GlcNAc-(1-&gt;4)-Mur2Ac(oyl-L-Ala-gamma-D-Glu-L-Lys-D-Ala-D-Ala)](n+1)-di-trans,octa-cis-undecaprenyl diphosphate + di-trans,octa-cis-undecaprenyl diphosphate + H(+)</text>
        <dbReference type="Rhea" id="RHEA:23708"/>
        <dbReference type="Rhea" id="RHEA-COMP:9602"/>
        <dbReference type="Rhea" id="RHEA-COMP:9603"/>
        <dbReference type="ChEBI" id="CHEBI:15378"/>
        <dbReference type="ChEBI" id="CHEBI:58405"/>
        <dbReference type="ChEBI" id="CHEBI:60033"/>
        <dbReference type="ChEBI" id="CHEBI:78435"/>
        <dbReference type="EC" id="2.4.99.28"/>
    </reaction>
</comment>
<dbReference type="EMBL" id="JDYK01000009">
    <property type="protein sequence ID" value="EWS81256.1"/>
    <property type="molecule type" value="Genomic_DNA"/>
</dbReference>
<keyword evidence="6" id="KW-0133">Cell shape</keyword>
<dbReference type="HOGENOM" id="CLU_029243_0_2_11"/>
<evidence type="ECO:0000313" key="22">
    <source>
        <dbReference type="Proteomes" id="UP000023067"/>
    </source>
</evidence>
<evidence type="ECO:0000256" key="11">
    <source>
        <dbReference type="ARBA" id="ARBA00033270"/>
    </source>
</evidence>
<keyword evidence="22" id="KW-1185">Reference proteome</keyword>
<comment type="subcellular location">
    <subcellularLocation>
        <location evidence="1">Membrane</location>
        <topology evidence="1">Multi-pass membrane protein</topology>
    </subcellularLocation>
</comment>
<dbReference type="GO" id="GO:0005886">
    <property type="term" value="C:plasma membrane"/>
    <property type="evidence" value="ECO:0007669"/>
    <property type="project" value="TreeGrafter"/>
</dbReference>
<evidence type="ECO:0000313" key="21">
    <source>
        <dbReference type="EMBL" id="EWS81256.1"/>
    </source>
</evidence>
<dbReference type="STRING" id="396014.BF93_18990"/>
<evidence type="ECO:0000256" key="17">
    <source>
        <dbReference type="ARBA" id="ARBA00049966"/>
    </source>
</evidence>
<proteinExistence type="inferred from homology"/>
<keyword evidence="7" id="KW-0573">Peptidoglycan synthesis</keyword>
<dbReference type="GO" id="GO:0008955">
    <property type="term" value="F:peptidoglycan glycosyltransferase activity"/>
    <property type="evidence" value="ECO:0007669"/>
    <property type="project" value="UniProtKB-EC"/>
</dbReference>
<dbReference type="RefSeq" id="WP_084148459.1">
    <property type="nucleotide sequence ID" value="NZ_BAAAOW010000002.1"/>
</dbReference>
<dbReference type="InterPro" id="IPR001182">
    <property type="entry name" value="FtsW/RodA"/>
</dbReference>
<dbReference type="GO" id="GO:0009252">
    <property type="term" value="P:peptidoglycan biosynthetic process"/>
    <property type="evidence" value="ECO:0007669"/>
    <property type="project" value="UniProtKB-KW"/>
</dbReference>
<gene>
    <name evidence="21" type="ORF">BF93_18990</name>
</gene>
<feature type="compositionally biased region" description="Low complexity" evidence="18">
    <location>
        <begin position="440"/>
        <end position="484"/>
    </location>
</feature>
<evidence type="ECO:0000256" key="3">
    <source>
        <dbReference type="ARBA" id="ARBA00022676"/>
    </source>
</evidence>
<feature type="transmembrane region" description="Helical" evidence="19">
    <location>
        <begin position="372"/>
        <end position="394"/>
    </location>
</feature>
<dbReference type="GO" id="GO:0015648">
    <property type="term" value="F:lipid-linked peptidoglycan transporter activity"/>
    <property type="evidence" value="ECO:0007669"/>
    <property type="project" value="TreeGrafter"/>
</dbReference>
<keyword evidence="3" id="KW-0328">Glycosyltransferase</keyword>
<dbReference type="Pfam" id="PF01098">
    <property type="entry name" value="FTSW_RODA_SPOVE"/>
    <property type="match status" value="1"/>
</dbReference>
<name>Z9JTY6_9MICO</name>
<evidence type="ECO:0000256" key="6">
    <source>
        <dbReference type="ARBA" id="ARBA00022960"/>
    </source>
</evidence>
<keyword evidence="21" id="KW-0131">Cell cycle</keyword>
<dbReference type="PROSITE" id="PS00428">
    <property type="entry name" value="FTSW_RODA_SPOVE"/>
    <property type="match status" value="1"/>
</dbReference>
<feature type="domain" description="G-patch" evidence="20">
    <location>
        <begin position="262"/>
        <end position="288"/>
    </location>
</feature>
<feature type="transmembrane region" description="Helical" evidence="19">
    <location>
        <begin position="221"/>
        <end position="241"/>
    </location>
</feature>
<keyword evidence="9 19" id="KW-0472">Membrane</keyword>
<dbReference type="eggNOG" id="COG0772">
    <property type="taxonomic scope" value="Bacteria"/>
</dbReference>
<protein>
    <recommendedName>
        <fullName evidence="13">Probable peptidoglycan glycosyltransferase FtsW</fullName>
        <ecNumber evidence="15">2.4.99.28</ecNumber>
    </recommendedName>
    <alternativeName>
        <fullName evidence="14">Cell division protein FtsW</fullName>
    </alternativeName>
    <alternativeName>
        <fullName evidence="11">Cell wall polymerase</fullName>
    </alternativeName>
    <alternativeName>
        <fullName evidence="10">Peptidoglycan polymerase</fullName>
    </alternativeName>
</protein>
<dbReference type="AlphaFoldDB" id="Z9JTY6"/>
<sequence>MTTQETRKRSTAVVRPDEERPLGDIGARVRAGVAAWTRSPALDFYALIAIGTILVCLGLVMVLSSSAVINIAKGESGYAGLFRQGRFALIGLAGLLVAAILPPSWYKRLAWPALMLGVLLQLLVFSPLGWEVYGNRNWIVVGGQTLQPSEMLKLALAVWLGALLAVKRPLLSRPFHLIVPLVPVVMLSLGLVVLGHDLGTMLVMAMLVAGSMWVAGVPRRWFALVAGVGTIGVIALTVTSANRMRRISSWLHGTCEGATCDQSNIGLQALAEGGWWGKGLGQSAQKWGRLPAAQDDFIFAIIGEELGLIGTLSVVAVFALLALVLFRMITRIDDAFVQITIGGISAWLLGQALVNMMVVTGLLPVLGVPLPFISSGGSALVASMMALGILLSFARHEPGAKEAISARIGSVRTSLTVMPASQSERSARPRRPSALSRLLARLPGRGRSGSPAGAAAHRTRAGRSATPRPTKSTSRSAGSAAAPRSSRRTSRRSGGRR</sequence>
<evidence type="ECO:0000256" key="19">
    <source>
        <dbReference type="SAM" id="Phobius"/>
    </source>
</evidence>
<evidence type="ECO:0000256" key="12">
    <source>
        <dbReference type="ARBA" id="ARBA00038053"/>
    </source>
</evidence>
<evidence type="ECO:0000256" key="2">
    <source>
        <dbReference type="ARBA" id="ARBA00004752"/>
    </source>
</evidence>
<comment type="similarity">
    <text evidence="12">Belongs to the SEDS family. FtsW subfamily.</text>
</comment>
<feature type="transmembrane region" description="Helical" evidence="19">
    <location>
        <begin position="346"/>
        <end position="366"/>
    </location>
</feature>
<feature type="transmembrane region" description="Helical" evidence="19">
    <location>
        <begin position="306"/>
        <end position="326"/>
    </location>
</feature>
<evidence type="ECO:0000256" key="16">
    <source>
        <dbReference type="ARBA" id="ARBA00049902"/>
    </source>
</evidence>
<dbReference type="InterPro" id="IPR018365">
    <property type="entry name" value="Cell_cycle_FtsW-rel_CS"/>
</dbReference>